<dbReference type="OrthoDB" id="238714at2157"/>
<dbReference type="RefSeq" id="WP_008323773.1">
    <property type="nucleotide sequence ID" value="NZ_AOLK01000015.1"/>
</dbReference>
<gene>
    <name evidence="2" type="ORF">C453_08143</name>
</gene>
<dbReference type="STRING" id="1230453.C453_08143"/>
<dbReference type="InterPro" id="IPR055685">
    <property type="entry name" value="DUF7261"/>
</dbReference>
<dbReference type="PATRIC" id="fig|1230453.4.peg.1584"/>
<dbReference type="Proteomes" id="UP000011612">
    <property type="component" value="Unassembled WGS sequence"/>
</dbReference>
<comment type="caution">
    <text evidence="2">The sequence shown here is derived from an EMBL/GenBank/DDBJ whole genome shotgun (WGS) entry which is preliminary data.</text>
</comment>
<dbReference type="Pfam" id="PF23922">
    <property type="entry name" value="DUF7261"/>
    <property type="match status" value="1"/>
</dbReference>
<organism evidence="2 3">
    <name type="scientific">Haloferax elongans ATCC BAA-1513</name>
    <dbReference type="NCBI Taxonomy" id="1230453"/>
    <lineage>
        <taxon>Archaea</taxon>
        <taxon>Methanobacteriati</taxon>
        <taxon>Methanobacteriota</taxon>
        <taxon>Stenosarchaea group</taxon>
        <taxon>Halobacteria</taxon>
        <taxon>Halobacteriales</taxon>
        <taxon>Haloferacaceae</taxon>
        <taxon>Haloferax</taxon>
    </lineage>
</organism>
<name>M0HMG0_HALEO</name>
<feature type="transmembrane region" description="Helical" evidence="1">
    <location>
        <begin position="9"/>
        <end position="28"/>
    </location>
</feature>
<keyword evidence="3" id="KW-1185">Reference proteome</keyword>
<proteinExistence type="predicted"/>
<keyword evidence="1" id="KW-0812">Transmembrane</keyword>
<protein>
    <submittedName>
        <fullName evidence="2">Uncharacterized protein</fullName>
    </submittedName>
</protein>
<sequence>MVTDERGQLLLVAAITVAVFIVSFSVVFNSVVFTEQRTGGDADVAASGATLFNHEVRETTSELLIRINHASVYNDSSAIHDAVQNNTSRYNVLLAESYGDSSPVSVNVTYDEVNSTLGSRVVQRSDGSIDPTSSVTDRAIGWFTLNVNASETESFEVTVDNQSNSLTYDIERNSRGPGLNITTSGYAPQPTVTCQQTGDRVLFDLVSGSTFRGNCTFPSFQEELTGPYDVTFDGGTDETSLRYELVVNGTGTGVGASDCSVVGDPTIPCRSDAVWTAHVVTEYDRSRVSYERAQNVSVYGGGV</sequence>
<dbReference type="EMBL" id="AOLK01000015">
    <property type="protein sequence ID" value="ELZ85770.1"/>
    <property type="molecule type" value="Genomic_DNA"/>
</dbReference>
<keyword evidence="1" id="KW-1133">Transmembrane helix</keyword>
<evidence type="ECO:0000313" key="2">
    <source>
        <dbReference type="EMBL" id="ELZ85770.1"/>
    </source>
</evidence>
<keyword evidence="1" id="KW-0472">Membrane</keyword>
<accession>M0HMG0</accession>
<evidence type="ECO:0000313" key="3">
    <source>
        <dbReference type="Proteomes" id="UP000011612"/>
    </source>
</evidence>
<reference evidence="2 3" key="1">
    <citation type="journal article" date="2014" name="PLoS Genet.">
        <title>Phylogenetically driven sequencing of extremely halophilic archaea reveals strategies for static and dynamic osmo-response.</title>
        <authorList>
            <person name="Becker E.A."/>
            <person name="Seitzer P.M."/>
            <person name="Tritt A."/>
            <person name="Larsen D."/>
            <person name="Krusor M."/>
            <person name="Yao A.I."/>
            <person name="Wu D."/>
            <person name="Madern D."/>
            <person name="Eisen J.A."/>
            <person name="Darling A.E."/>
            <person name="Facciotti M.T."/>
        </authorList>
    </citation>
    <scope>NUCLEOTIDE SEQUENCE [LARGE SCALE GENOMIC DNA]</scope>
    <source>
        <strain evidence="2 3">ATCC BAA-1513</strain>
    </source>
</reference>
<evidence type="ECO:0000256" key="1">
    <source>
        <dbReference type="SAM" id="Phobius"/>
    </source>
</evidence>
<dbReference type="AlphaFoldDB" id="M0HMG0"/>